<dbReference type="SMART" id="SM01007">
    <property type="entry name" value="Aldolase_II"/>
    <property type="match status" value="1"/>
</dbReference>
<dbReference type="PANTHER" id="PTHR22789:SF0">
    <property type="entry name" value="3-OXO-TETRONATE 4-PHOSPHATE DECARBOXYLASE-RELATED"/>
    <property type="match status" value="1"/>
</dbReference>
<keyword evidence="1" id="KW-0479">Metal-binding</keyword>
<dbReference type="Proteomes" id="UP000239047">
    <property type="component" value="Unassembled WGS sequence"/>
</dbReference>
<name>A0A2S5G724_9BACL</name>
<dbReference type="OrthoDB" id="9794581at2"/>
<organism evidence="5 6">
    <name type="scientific">Jeotgalibacillus proteolyticus</name>
    <dbReference type="NCBI Taxonomy" id="2082395"/>
    <lineage>
        <taxon>Bacteria</taxon>
        <taxon>Bacillati</taxon>
        <taxon>Bacillota</taxon>
        <taxon>Bacilli</taxon>
        <taxon>Bacillales</taxon>
        <taxon>Caryophanaceae</taxon>
        <taxon>Jeotgalibacillus</taxon>
    </lineage>
</organism>
<evidence type="ECO:0000313" key="4">
    <source>
        <dbReference type="EMBL" id="PPA68709.1"/>
    </source>
</evidence>
<dbReference type="GO" id="GO:0016832">
    <property type="term" value="F:aldehyde-lyase activity"/>
    <property type="evidence" value="ECO:0007669"/>
    <property type="project" value="TreeGrafter"/>
</dbReference>
<dbReference type="PANTHER" id="PTHR22789">
    <property type="entry name" value="FUCULOSE PHOSPHATE ALDOLASE"/>
    <property type="match status" value="1"/>
</dbReference>
<keyword evidence="6" id="KW-1185">Reference proteome</keyword>
<sequence length="245" mass="27720">MTLNSIEEINATVLKDLTYGSKTLFLEGHNDINNGQISYRITENTILIRRAFLGWEETTENDFILIDLEGNRLVGEGAIPSEWPLHTEIYKSRKDVNCLIHSHPPYSMLFGATNLELKPVTHDATPVMNTKKFDLTTNTVTNQKIGSKVADSFSVGNTLFLKNHGIVAVGKSIPETICWAIVLENACKFQLMAESFNTPYTFTEGAEVKVKSKIIFGKTAIEEYWKYWCRRVDHYFSNGGIPYVK</sequence>
<evidence type="ECO:0000313" key="5">
    <source>
        <dbReference type="EMBL" id="PPA68786.1"/>
    </source>
</evidence>
<dbReference type="EMBL" id="PREZ01000009">
    <property type="protein sequence ID" value="PPA68786.1"/>
    <property type="molecule type" value="Genomic_DNA"/>
</dbReference>
<accession>A0A2S5G724</accession>
<keyword evidence="2" id="KW-0456">Lyase</keyword>
<proteinExistence type="predicted"/>
<feature type="domain" description="Class II aldolase/adducin N-terminal" evidence="3">
    <location>
        <begin position="15"/>
        <end position="191"/>
    </location>
</feature>
<dbReference type="GO" id="GO:0019323">
    <property type="term" value="P:pentose catabolic process"/>
    <property type="evidence" value="ECO:0007669"/>
    <property type="project" value="TreeGrafter"/>
</dbReference>
<dbReference type="Gene3D" id="3.40.225.10">
    <property type="entry name" value="Class II aldolase/adducin N-terminal domain"/>
    <property type="match status" value="1"/>
</dbReference>
<evidence type="ECO:0000313" key="6">
    <source>
        <dbReference type="Proteomes" id="UP000239047"/>
    </source>
</evidence>
<dbReference type="GO" id="GO:0046872">
    <property type="term" value="F:metal ion binding"/>
    <property type="evidence" value="ECO:0007669"/>
    <property type="project" value="UniProtKB-KW"/>
</dbReference>
<protein>
    <submittedName>
        <fullName evidence="5">Class II aldolase family protein</fullName>
    </submittedName>
</protein>
<dbReference type="SUPFAM" id="SSF53639">
    <property type="entry name" value="AraD/HMP-PK domain-like"/>
    <property type="match status" value="1"/>
</dbReference>
<gene>
    <name evidence="4" type="ORF">C4B60_19255</name>
    <name evidence="5" type="ORF">C4B60_19685</name>
</gene>
<dbReference type="GO" id="GO:0005829">
    <property type="term" value="C:cytosol"/>
    <property type="evidence" value="ECO:0007669"/>
    <property type="project" value="TreeGrafter"/>
</dbReference>
<comment type="caution">
    <text evidence="5">The sequence shown here is derived from an EMBL/GenBank/DDBJ whole genome shotgun (WGS) entry which is preliminary data.</text>
</comment>
<evidence type="ECO:0000259" key="3">
    <source>
        <dbReference type="SMART" id="SM01007"/>
    </source>
</evidence>
<dbReference type="InterPro" id="IPR050197">
    <property type="entry name" value="Aldolase_class_II_sugar_metab"/>
</dbReference>
<dbReference type="InterPro" id="IPR036409">
    <property type="entry name" value="Aldolase_II/adducin_N_sf"/>
</dbReference>
<dbReference type="Pfam" id="PF00596">
    <property type="entry name" value="Aldolase_II"/>
    <property type="match status" value="1"/>
</dbReference>
<evidence type="ECO:0000256" key="1">
    <source>
        <dbReference type="ARBA" id="ARBA00022723"/>
    </source>
</evidence>
<dbReference type="AlphaFoldDB" id="A0A2S5G724"/>
<dbReference type="EMBL" id="PREZ01000009">
    <property type="protein sequence ID" value="PPA68709.1"/>
    <property type="molecule type" value="Genomic_DNA"/>
</dbReference>
<evidence type="ECO:0000256" key="2">
    <source>
        <dbReference type="ARBA" id="ARBA00023239"/>
    </source>
</evidence>
<dbReference type="InterPro" id="IPR001303">
    <property type="entry name" value="Aldolase_II/adducin_N"/>
</dbReference>
<reference evidence="5 6" key="1">
    <citation type="submission" date="2018-02" db="EMBL/GenBank/DDBJ databases">
        <title>Jeotgalibacillus proteolyticum sp. nov. a protease producing bacterium isolated from ocean sediments of Laizhou Bay.</title>
        <authorList>
            <person name="Li Y."/>
        </authorList>
    </citation>
    <scope>NUCLEOTIDE SEQUENCE [LARGE SCALE GENOMIC DNA]</scope>
    <source>
        <strain evidence="5 6">22-7</strain>
    </source>
</reference>